<dbReference type="Gene3D" id="3.10.450.50">
    <property type="match status" value="1"/>
</dbReference>
<keyword evidence="4" id="KW-1185">Reference proteome</keyword>
<dbReference type="PANTHER" id="PTHR10693:SF20">
    <property type="entry name" value="AT27578P"/>
    <property type="match status" value="1"/>
</dbReference>
<reference evidence="3" key="1">
    <citation type="submission" date="2023-03" db="EMBL/GenBank/DDBJ databases">
        <authorList>
            <person name="Steffen K."/>
            <person name="Cardenas P."/>
        </authorList>
    </citation>
    <scope>NUCLEOTIDE SEQUENCE</scope>
</reference>
<dbReference type="EMBL" id="CASHTH010000227">
    <property type="protein sequence ID" value="CAI7994722.1"/>
    <property type="molecule type" value="Genomic_DNA"/>
</dbReference>
<protein>
    <submittedName>
        <fullName evidence="3">Ras GTPase-activating protein-binding protein 1</fullName>
    </submittedName>
</protein>
<name>A0AA35QWJ8_GEOBA</name>
<dbReference type="GO" id="GO:0005829">
    <property type="term" value="C:cytosol"/>
    <property type="evidence" value="ECO:0007669"/>
    <property type="project" value="TreeGrafter"/>
</dbReference>
<sequence>MDSSYPDPGHIGRAFVKQYYTQLHHDPSQMHRFYLEQSSMVHGGSEVGSAQRVIGQK</sequence>
<dbReference type="GO" id="GO:1990904">
    <property type="term" value="C:ribonucleoprotein complex"/>
    <property type="evidence" value="ECO:0007669"/>
    <property type="project" value="TreeGrafter"/>
</dbReference>
<dbReference type="InterPro" id="IPR002075">
    <property type="entry name" value="NTF2_dom"/>
</dbReference>
<feature type="non-terminal residue" evidence="3">
    <location>
        <position position="57"/>
    </location>
</feature>
<dbReference type="InterPro" id="IPR039539">
    <property type="entry name" value="Ras_GTPase_bind_prot"/>
</dbReference>
<dbReference type="Proteomes" id="UP001174909">
    <property type="component" value="Unassembled WGS sequence"/>
</dbReference>
<dbReference type="Pfam" id="PF02136">
    <property type="entry name" value="NTF2"/>
    <property type="match status" value="1"/>
</dbReference>
<accession>A0AA35QWJ8</accession>
<dbReference type="PROSITE" id="PS50177">
    <property type="entry name" value="NTF2_DOMAIN"/>
    <property type="match status" value="1"/>
</dbReference>
<evidence type="ECO:0000313" key="3">
    <source>
        <dbReference type="EMBL" id="CAI7994722.1"/>
    </source>
</evidence>
<dbReference type="InterPro" id="IPR032710">
    <property type="entry name" value="NTF2-like_dom_sf"/>
</dbReference>
<evidence type="ECO:0000313" key="4">
    <source>
        <dbReference type="Proteomes" id="UP001174909"/>
    </source>
</evidence>
<evidence type="ECO:0000259" key="2">
    <source>
        <dbReference type="PROSITE" id="PS50177"/>
    </source>
</evidence>
<dbReference type="GO" id="GO:0003729">
    <property type="term" value="F:mRNA binding"/>
    <property type="evidence" value="ECO:0007669"/>
    <property type="project" value="TreeGrafter"/>
</dbReference>
<comment type="caution">
    <text evidence="3">The sequence shown here is derived from an EMBL/GenBank/DDBJ whole genome shotgun (WGS) entry which is preliminary data.</text>
</comment>
<dbReference type="PANTHER" id="PTHR10693">
    <property type="entry name" value="RAS GTPASE-ACTIVATING PROTEIN-BINDING PROTEIN"/>
    <property type="match status" value="1"/>
</dbReference>
<dbReference type="SUPFAM" id="SSF54427">
    <property type="entry name" value="NTF2-like"/>
    <property type="match status" value="1"/>
</dbReference>
<dbReference type="AlphaFoldDB" id="A0AA35QWJ8"/>
<gene>
    <name evidence="3" type="ORF">GBAR_LOCUS1536</name>
</gene>
<dbReference type="InterPro" id="IPR018222">
    <property type="entry name" value="Nuclear_transport_factor_2_euk"/>
</dbReference>
<organism evidence="3 4">
    <name type="scientific">Geodia barretti</name>
    <name type="common">Barrett's horny sponge</name>
    <dbReference type="NCBI Taxonomy" id="519541"/>
    <lineage>
        <taxon>Eukaryota</taxon>
        <taxon>Metazoa</taxon>
        <taxon>Porifera</taxon>
        <taxon>Demospongiae</taxon>
        <taxon>Heteroscleromorpha</taxon>
        <taxon>Tetractinellida</taxon>
        <taxon>Astrophorina</taxon>
        <taxon>Geodiidae</taxon>
        <taxon>Geodia</taxon>
    </lineage>
</organism>
<evidence type="ECO:0000256" key="1">
    <source>
        <dbReference type="ARBA" id="ARBA00022884"/>
    </source>
</evidence>
<keyword evidence="1" id="KW-0694">RNA-binding</keyword>
<feature type="domain" description="NTF2" evidence="2">
    <location>
        <begin position="11"/>
        <end position="57"/>
    </location>
</feature>
<proteinExistence type="predicted"/>